<protein>
    <submittedName>
        <fullName evidence="1">Uncharacterized protein</fullName>
    </submittedName>
</protein>
<dbReference type="AlphaFoldDB" id="A0A371G7J8"/>
<reference evidence="1" key="1">
    <citation type="submission" date="2018-05" db="EMBL/GenBank/DDBJ databases">
        <title>Draft genome of Mucuna pruriens seed.</title>
        <authorList>
            <person name="Nnadi N.E."/>
            <person name="Vos R."/>
            <person name="Hasami M.H."/>
            <person name="Devisetty U.K."/>
            <person name="Aguiy J.C."/>
        </authorList>
    </citation>
    <scope>NUCLEOTIDE SEQUENCE [LARGE SCALE GENOMIC DNA]</scope>
    <source>
        <strain evidence="1">JCA_2017</strain>
    </source>
</reference>
<gene>
    <name evidence="1" type="ORF">CR513_32122</name>
</gene>
<dbReference type="OrthoDB" id="1937329at2759"/>
<dbReference type="EMBL" id="QJKJ01006494">
    <property type="protein sequence ID" value="RDX86536.1"/>
    <property type="molecule type" value="Genomic_DNA"/>
</dbReference>
<feature type="non-terminal residue" evidence="1">
    <location>
        <position position="1"/>
    </location>
</feature>
<accession>A0A371G7J8</accession>
<proteinExistence type="predicted"/>
<dbReference type="Proteomes" id="UP000257109">
    <property type="component" value="Unassembled WGS sequence"/>
</dbReference>
<sequence>MVPIYNTFCKTCNITFAPLSPLETLAMVVDHQEPQQQHQPSMWPWQPRRRVPLLRRKKVQTVRLGGKKPRRRIFGLLRMFRKMRLRWLKLQYVRMLKKLKEHYRNLVKDLVEAGSTIETFQQRLFMESTFAIPVGINLSTYPSWLGSDRPRTIFM</sequence>
<organism evidence="1 2">
    <name type="scientific">Mucuna pruriens</name>
    <name type="common">Velvet bean</name>
    <name type="synonym">Dolichos pruriens</name>
    <dbReference type="NCBI Taxonomy" id="157652"/>
    <lineage>
        <taxon>Eukaryota</taxon>
        <taxon>Viridiplantae</taxon>
        <taxon>Streptophyta</taxon>
        <taxon>Embryophyta</taxon>
        <taxon>Tracheophyta</taxon>
        <taxon>Spermatophyta</taxon>
        <taxon>Magnoliopsida</taxon>
        <taxon>eudicotyledons</taxon>
        <taxon>Gunneridae</taxon>
        <taxon>Pentapetalae</taxon>
        <taxon>rosids</taxon>
        <taxon>fabids</taxon>
        <taxon>Fabales</taxon>
        <taxon>Fabaceae</taxon>
        <taxon>Papilionoideae</taxon>
        <taxon>50 kb inversion clade</taxon>
        <taxon>NPAAA clade</taxon>
        <taxon>indigoferoid/millettioid clade</taxon>
        <taxon>Phaseoleae</taxon>
        <taxon>Mucuna</taxon>
    </lineage>
</organism>
<evidence type="ECO:0000313" key="2">
    <source>
        <dbReference type="Proteomes" id="UP000257109"/>
    </source>
</evidence>
<comment type="caution">
    <text evidence="1">The sequence shown here is derived from an EMBL/GenBank/DDBJ whole genome shotgun (WGS) entry which is preliminary data.</text>
</comment>
<evidence type="ECO:0000313" key="1">
    <source>
        <dbReference type="EMBL" id="RDX86536.1"/>
    </source>
</evidence>
<keyword evidence="2" id="KW-1185">Reference proteome</keyword>
<name>A0A371G7J8_MUCPR</name>
<dbReference type="PANTHER" id="PTHR34788">
    <property type="entry name" value="F15I1.22"/>
    <property type="match status" value="1"/>
</dbReference>
<dbReference type="PANTHER" id="PTHR34788:SF4">
    <property type="entry name" value="F15I1.22"/>
    <property type="match status" value="1"/>
</dbReference>